<proteinExistence type="predicted"/>
<evidence type="ECO:0000256" key="1">
    <source>
        <dbReference type="SAM" id="MobiDB-lite"/>
    </source>
</evidence>
<name>A0ABY6Q1U4_9ACTN</name>
<keyword evidence="2" id="KW-0472">Membrane</keyword>
<feature type="signal peptide" evidence="3">
    <location>
        <begin position="1"/>
        <end position="23"/>
    </location>
</feature>
<accession>A0ABY6Q1U4</accession>
<feature type="compositionally biased region" description="Low complexity" evidence="1">
    <location>
        <begin position="177"/>
        <end position="192"/>
    </location>
</feature>
<feature type="chain" id="PRO_5046211426" evidence="3">
    <location>
        <begin position="24"/>
        <end position="444"/>
    </location>
</feature>
<dbReference type="RefSeq" id="WP_265547206.1">
    <property type="nucleotide sequence ID" value="NZ_CP098740.1"/>
</dbReference>
<keyword evidence="5" id="KW-1185">Reference proteome</keyword>
<keyword evidence="3" id="KW-0732">Signal</keyword>
<gene>
    <name evidence="4" type="ORF">NEH16_15955</name>
</gene>
<evidence type="ECO:0000256" key="3">
    <source>
        <dbReference type="SAM" id="SignalP"/>
    </source>
</evidence>
<evidence type="ECO:0000313" key="4">
    <source>
        <dbReference type="EMBL" id="UZK58520.1"/>
    </source>
</evidence>
<feature type="region of interest" description="Disordered" evidence="1">
    <location>
        <begin position="174"/>
        <end position="213"/>
    </location>
</feature>
<keyword evidence="2" id="KW-0812">Transmembrane</keyword>
<evidence type="ECO:0000313" key="5">
    <source>
        <dbReference type="Proteomes" id="UP001164963"/>
    </source>
</evidence>
<keyword evidence="2" id="KW-1133">Transmembrane helix</keyword>
<organism evidence="4 5">
    <name type="scientific">Streptomyces drozdowiczii</name>
    <dbReference type="NCBI Taxonomy" id="202862"/>
    <lineage>
        <taxon>Bacteria</taxon>
        <taxon>Bacillati</taxon>
        <taxon>Actinomycetota</taxon>
        <taxon>Actinomycetes</taxon>
        <taxon>Kitasatosporales</taxon>
        <taxon>Streptomycetaceae</taxon>
        <taxon>Streptomyces</taxon>
    </lineage>
</organism>
<dbReference type="EMBL" id="CP098740">
    <property type="protein sequence ID" value="UZK58520.1"/>
    <property type="molecule type" value="Genomic_DNA"/>
</dbReference>
<sequence>MRGALATMAAVFAVAALPGQAYAAGAPGSYTFDPDAESAVGADISAEASKLEPGGVYRSAIRSGQKLYYRLDLDAKTNAYVSAVVVPKSGGKVSYGDGITVSIRDSSDDECSSQDAVFGSAQYPRPIAAYASRRIDKDGSCQDAGTYYVLIERETKETSDQGEWDLELRYASEPQLAKPSPEATTAPTAWPSASPPPPAAATDNTRRGGAGYYDATSLETGEWKDRIEPGQTLFYRVPVDWGQQLFATAGLSNSTSEKSAYVSSALAVSLENPALGHVAEVSPTSYSGKPISVPFDPLPPVAYENRYDSSDDVGGMRFAGWYYLSVSLSPEVAKPYGQKPIALTLKISVKGEAEESPYKGDAGIFAVTPGDKDAARQGQSGAQAAEAAGERDTMKLVAAAGIGAGTVLVLWLGAWTLIARRRAAAAPAAPTGGPYPYGGPPQAW</sequence>
<feature type="transmembrane region" description="Helical" evidence="2">
    <location>
        <begin position="396"/>
        <end position="418"/>
    </location>
</feature>
<protein>
    <submittedName>
        <fullName evidence="4">Uncharacterized protein</fullName>
    </submittedName>
</protein>
<evidence type="ECO:0000256" key="2">
    <source>
        <dbReference type="SAM" id="Phobius"/>
    </source>
</evidence>
<reference evidence="4" key="1">
    <citation type="journal article" date="2022" name="Front. Microbiol.">
        <title>Mirubactin C rescues the lethal effect of cell wall biosynthesis mutations in Bacillus subtilis.</title>
        <authorList>
            <person name="Kepplinger B."/>
            <person name="Wen X."/>
            <person name="Tyler A.R."/>
            <person name="Kim B.Y."/>
            <person name="Brown J."/>
            <person name="Banks P."/>
            <person name="Dashti Y."/>
            <person name="Mackenzie E.S."/>
            <person name="Wills C."/>
            <person name="Kawai Y."/>
            <person name="Waldron K.J."/>
            <person name="Allenby N.E.E."/>
            <person name="Wu L.J."/>
            <person name="Hall M.J."/>
            <person name="Errington J."/>
        </authorList>
    </citation>
    <scope>NUCLEOTIDE SEQUENCE</scope>
    <source>
        <strain evidence="4">MDA8-470</strain>
    </source>
</reference>
<dbReference type="Proteomes" id="UP001164963">
    <property type="component" value="Chromosome"/>
</dbReference>